<dbReference type="Proteomes" id="UP000781710">
    <property type="component" value="Unassembled WGS sequence"/>
</dbReference>
<protein>
    <submittedName>
        <fullName evidence="1">Uncharacterized protein</fullName>
    </submittedName>
</protein>
<evidence type="ECO:0000313" key="1">
    <source>
        <dbReference type="EMBL" id="KAF1725960.1"/>
    </source>
</evidence>
<dbReference type="RefSeq" id="WP_162337128.1">
    <property type="nucleotide sequence ID" value="NZ_CP171632.1"/>
</dbReference>
<name>A0ABQ6ZIW5_9GAMM</name>
<sequence>MPTTQIEKYHVIYSANTFRRRIGLMAGGAYIGQLVFHANGAALPADGLNGTQPQLNYHLDDFQNCIDLLRNEKPVYLLYNGSGGGFENALTTDPETVGEGEAGGLRFVGR</sequence>
<evidence type="ECO:0000313" key="2">
    <source>
        <dbReference type="Proteomes" id="UP000781710"/>
    </source>
</evidence>
<comment type="caution">
    <text evidence="1">The sequence shown here is derived from an EMBL/GenBank/DDBJ whole genome shotgun (WGS) entry which is preliminary data.</text>
</comment>
<proteinExistence type="predicted"/>
<reference evidence="1 2" key="1">
    <citation type="submission" date="2017-10" db="EMBL/GenBank/DDBJ databases">
        <title>Whole genome sequencing of members of genus Pseudoxanthomonas.</title>
        <authorList>
            <person name="Kumar S."/>
            <person name="Bansal K."/>
            <person name="Kaur A."/>
            <person name="Patil P."/>
            <person name="Sharma S."/>
            <person name="Patil P.B."/>
        </authorList>
    </citation>
    <scope>NUCLEOTIDE SEQUENCE [LARGE SCALE GENOMIC DNA]</scope>
    <source>
        <strain evidence="1 2">DSM 17109</strain>
    </source>
</reference>
<dbReference type="EMBL" id="PDWW01000006">
    <property type="protein sequence ID" value="KAF1725960.1"/>
    <property type="molecule type" value="Genomic_DNA"/>
</dbReference>
<organism evidence="1 2">
    <name type="scientific">Pseudoxanthomonas japonensis</name>
    <dbReference type="NCBI Taxonomy" id="69284"/>
    <lineage>
        <taxon>Bacteria</taxon>
        <taxon>Pseudomonadati</taxon>
        <taxon>Pseudomonadota</taxon>
        <taxon>Gammaproteobacteria</taxon>
        <taxon>Lysobacterales</taxon>
        <taxon>Lysobacteraceae</taxon>
        <taxon>Pseudoxanthomonas</taxon>
    </lineage>
</organism>
<keyword evidence="2" id="KW-1185">Reference proteome</keyword>
<gene>
    <name evidence="1" type="ORF">CSC78_06675</name>
</gene>
<accession>A0ABQ6ZIW5</accession>